<name>A0A7X0EEM9_9PROT</name>
<dbReference type="AlphaFoldDB" id="A0A7X0EEM9"/>
<keyword evidence="1" id="KW-0812">Transmembrane</keyword>
<comment type="caution">
    <text evidence="2">The sequence shown here is derived from an EMBL/GenBank/DDBJ whole genome shotgun (WGS) entry which is preliminary data.</text>
</comment>
<accession>A0A7X0EEM9</accession>
<dbReference type="EMBL" id="JACIIZ010000005">
    <property type="protein sequence ID" value="MBB6251594.1"/>
    <property type="molecule type" value="Genomic_DNA"/>
</dbReference>
<dbReference type="Proteomes" id="UP000539175">
    <property type="component" value="Unassembled WGS sequence"/>
</dbReference>
<organism evidence="2 3">
    <name type="scientific">Nitrospirillum iridis</name>
    <dbReference type="NCBI Taxonomy" id="765888"/>
    <lineage>
        <taxon>Bacteria</taxon>
        <taxon>Pseudomonadati</taxon>
        <taxon>Pseudomonadota</taxon>
        <taxon>Alphaproteobacteria</taxon>
        <taxon>Rhodospirillales</taxon>
        <taxon>Azospirillaceae</taxon>
        <taxon>Nitrospirillum</taxon>
    </lineage>
</organism>
<keyword evidence="3" id="KW-1185">Reference proteome</keyword>
<feature type="transmembrane region" description="Helical" evidence="1">
    <location>
        <begin position="343"/>
        <end position="367"/>
    </location>
</feature>
<sequence length="395" mass="41806">MTDGATNGGTVATGAAVPQGHQRWGEWQDDVRIMLAYAAARGLATLERPVIDMAVRVTAPSPDQLSLEERQELWVAYQALSAVVAPATSASLRHLGEFRRELGLAGWWRSLTRAGLVQRTIRSGVAWLVGVALVTAIVQIHAANGTNLLTQTGVRQLLFIEGAAAQRPMGDAVPGANPAQVEAEEPLVQLRRQAAAKLLAPWICHPLSRIVTLSFDAHGYCQRRETASPVAPMAAPTAAPTAAPMAAPMAEDADTILLHTVELAWSAGTALTLYVLPALFGLLGACAYIARVLTDAVVNASFMPQLGFRMVLRRALGLTLGLSTGLFYKSVVATIEPTASAQISLLGAAFLAGYSVEAVFTMFDAAVDKLREVFKPQEAATPSAAPRRVVGETQG</sequence>
<feature type="transmembrane region" description="Helical" evidence="1">
    <location>
        <begin position="311"/>
        <end position="331"/>
    </location>
</feature>
<evidence type="ECO:0000313" key="2">
    <source>
        <dbReference type="EMBL" id="MBB6251594.1"/>
    </source>
</evidence>
<feature type="transmembrane region" description="Helical" evidence="1">
    <location>
        <begin position="263"/>
        <end position="290"/>
    </location>
</feature>
<protein>
    <submittedName>
        <fullName evidence="2">Uncharacterized protein</fullName>
    </submittedName>
</protein>
<reference evidence="2 3" key="1">
    <citation type="submission" date="2020-08" db="EMBL/GenBank/DDBJ databases">
        <title>Genomic Encyclopedia of Type Strains, Phase IV (KMG-IV): sequencing the most valuable type-strain genomes for metagenomic binning, comparative biology and taxonomic classification.</title>
        <authorList>
            <person name="Goeker M."/>
        </authorList>
    </citation>
    <scope>NUCLEOTIDE SEQUENCE [LARGE SCALE GENOMIC DNA]</scope>
    <source>
        <strain evidence="2 3">DSM 22198</strain>
    </source>
</reference>
<gene>
    <name evidence="2" type="ORF">FHS74_002145</name>
</gene>
<keyword evidence="1" id="KW-0472">Membrane</keyword>
<evidence type="ECO:0000256" key="1">
    <source>
        <dbReference type="SAM" id="Phobius"/>
    </source>
</evidence>
<proteinExistence type="predicted"/>
<evidence type="ECO:0000313" key="3">
    <source>
        <dbReference type="Proteomes" id="UP000539175"/>
    </source>
</evidence>
<keyword evidence="1" id="KW-1133">Transmembrane helix</keyword>
<dbReference type="RefSeq" id="WP_184800196.1">
    <property type="nucleotide sequence ID" value="NZ_JACIIZ010000005.1"/>
</dbReference>